<gene>
    <name evidence="11" type="primary">argE</name>
    <name evidence="11" type="ORF">ACFQDL_15270</name>
</gene>
<comment type="cofactor">
    <cofactor evidence="1">
        <name>Zn(2+)</name>
        <dbReference type="ChEBI" id="CHEBI:29105"/>
    </cofactor>
</comment>
<organism evidence="11 12">
    <name type="scientific">Marinobacterium aestuariivivens</name>
    <dbReference type="NCBI Taxonomy" id="1698799"/>
    <lineage>
        <taxon>Bacteria</taxon>
        <taxon>Pseudomonadati</taxon>
        <taxon>Pseudomonadota</taxon>
        <taxon>Gammaproteobacteria</taxon>
        <taxon>Oceanospirillales</taxon>
        <taxon>Oceanospirillaceae</taxon>
        <taxon>Marinobacterium</taxon>
    </lineage>
</organism>
<keyword evidence="9" id="KW-0170">Cobalt</keyword>
<proteinExistence type="inferred from homology"/>
<dbReference type="SUPFAM" id="SSF55031">
    <property type="entry name" value="Bacterial exopeptidase dimerisation domain"/>
    <property type="match status" value="1"/>
</dbReference>
<evidence type="ECO:0000313" key="12">
    <source>
        <dbReference type="Proteomes" id="UP001596422"/>
    </source>
</evidence>
<evidence type="ECO:0000256" key="3">
    <source>
        <dbReference type="ARBA" id="ARBA00022490"/>
    </source>
</evidence>
<keyword evidence="7 11" id="KW-0378">Hydrolase</keyword>
<dbReference type="RefSeq" id="WP_379909796.1">
    <property type="nucleotide sequence ID" value="NZ_JBHSWE010000001.1"/>
</dbReference>
<dbReference type="NCBIfam" id="TIGR01892">
    <property type="entry name" value="AcOrn-deacetyl"/>
    <property type="match status" value="1"/>
</dbReference>
<dbReference type="EC" id="3.5.1.16" evidence="11"/>
<dbReference type="EMBL" id="JBHSWE010000001">
    <property type="protein sequence ID" value="MFC6671283.1"/>
    <property type="molecule type" value="Genomic_DNA"/>
</dbReference>
<dbReference type="CDD" id="cd03894">
    <property type="entry name" value="M20_ArgE"/>
    <property type="match status" value="1"/>
</dbReference>
<dbReference type="InterPro" id="IPR001261">
    <property type="entry name" value="ArgE/DapE_CS"/>
</dbReference>
<dbReference type="NCBIfam" id="NF005710">
    <property type="entry name" value="PRK07522.1"/>
    <property type="match status" value="1"/>
</dbReference>
<comment type="caution">
    <text evidence="11">The sequence shown here is derived from an EMBL/GenBank/DDBJ whole genome shotgun (WGS) entry which is preliminary data.</text>
</comment>
<dbReference type="PROSITE" id="PS00758">
    <property type="entry name" value="ARGE_DAPE_CPG2_1"/>
    <property type="match status" value="1"/>
</dbReference>
<evidence type="ECO:0000256" key="4">
    <source>
        <dbReference type="ARBA" id="ARBA00022571"/>
    </source>
</evidence>
<dbReference type="Gene3D" id="3.40.630.10">
    <property type="entry name" value="Zn peptidases"/>
    <property type="match status" value="1"/>
</dbReference>
<evidence type="ECO:0000256" key="2">
    <source>
        <dbReference type="ARBA" id="ARBA00005691"/>
    </source>
</evidence>
<accession>A0ABW2A1F1</accession>
<dbReference type="Pfam" id="PF07687">
    <property type="entry name" value="M20_dimer"/>
    <property type="match status" value="1"/>
</dbReference>
<dbReference type="PANTHER" id="PTHR43808">
    <property type="entry name" value="ACETYLORNITHINE DEACETYLASE"/>
    <property type="match status" value="1"/>
</dbReference>
<keyword evidence="8" id="KW-0862">Zinc</keyword>
<dbReference type="PROSITE" id="PS00759">
    <property type="entry name" value="ARGE_DAPE_CPG2_2"/>
    <property type="match status" value="1"/>
</dbReference>
<evidence type="ECO:0000313" key="11">
    <source>
        <dbReference type="EMBL" id="MFC6671283.1"/>
    </source>
</evidence>
<dbReference type="PANTHER" id="PTHR43808:SF31">
    <property type="entry name" value="N-ACETYL-L-CITRULLINE DEACETYLASE"/>
    <property type="match status" value="1"/>
</dbReference>
<evidence type="ECO:0000256" key="7">
    <source>
        <dbReference type="ARBA" id="ARBA00022801"/>
    </source>
</evidence>
<evidence type="ECO:0000256" key="6">
    <source>
        <dbReference type="ARBA" id="ARBA00022723"/>
    </source>
</evidence>
<dbReference type="InterPro" id="IPR002933">
    <property type="entry name" value="Peptidase_M20"/>
</dbReference>
<feature type="domain" description="Peptidase M20 dimerisation" evidence="10">
    <location>
        <begin position="173"/>
        <end position="280"/>
    </location>
</feature>
<evidence type="ECO:0000259" key="10">
    <source>
        <dbReference type="Pfam" id="PF07687"/>
    </source>
</evidence>
<keyword evidence="3" id="KW-0963">Cytoplasm</keyword>
<sequence>MANEQTLEVLSRLIGFDTTSVRSNLALMAWVQDYLSSFGVDSELVYDEAKTKANLYATVGPVNKAGVMLSGHTDTVPVTGQNWTHPPYRLTEENGRLYGRGTADMKGFIAVVLAAVPEMKAANLQTPIHLAFSYDEEIGCLGVRRLIETMRRHPVQPAFCIIGEPTGMQVVNKHKGKLAACVTVRGQACHSGMAPQGVNAVNYAARLIGWLEREGLKRHSEGPFEEGYEIPYSTIHTGTVQGGTALNIVPDHCSFLFEMRNIAAEDPRRLLQQLRDLADDLVTDMRRVGPDCGIDIEVTTEYPGLSTAEDAEVIAFVRTLAERDTIASINFGTEGACSAGSWRFPRSSAALAAWTRGTSRMNLSS</sequence>
<dbReference type="InterPro" id="IPR036264">
    <property type="entry name" value="Bact_exopeptidase_dim_dom"/>
</dbReference>
<protein>
    <submittedName>
        <fullName evidence="11">Acetylornithine deacetylase</fullName>
        <ecNumber evidence="11">3.5.1.16</ecNumber>
    </submittedName>
</protein>
<dbReference type="SUPFAM" id="SSF53187">
    <property type="entry name" value="Zn-dependent exopeptidases"/>
    <property type="match status" value="1"/>
</dbReference>
<name>A0ABW2A1F1_9GAMM</name>
<dbReference type="InterPro" id="IPR010169">
    <property type="entry name" value="AcOrn-deacetyl"/>
</dbReference>
<keyword evidence="12" id="KW-1185">Reference proteome</keyword>
<evidence type="ECO:0000256" key="1">
    <source>
        <dbReference type="ARBA" id="ARBA00001947"/>
    </source>
</evidence>
<keyword evidence="4" id="KW-0055">Arginine biosynthesis</keyword>
<dbReference type="InterPro" id="IPR011650">
    <property type="entry name" value="Peptidase_M20_dimer"/>
</dbReference>
<dbReference type="InterPro" id="IPR050072">
    <property type="entry name" value="Peptidase_M20A"/>
</dbReference>
<evidence type="ECO:0000256" key="8">
    <source>
        <dbReference type="ARBA" id="ARBA00022833"/>
    </source>
</evidence>
<keyword evidence="6" id="KW-0479">Metal-binding</keyword>
<evidence type="ECO:0000256" key="9">
    <source>
        <dbReference type="ARBA" id="ARBA00023285"/>
    </source>
</evidence>
<comment type="similarity">
    <text evidence="2">Belongs to the peptidase M20A family. ArgE subfamily.</text>
</comment>
<reference evidence="12" key="1">
    <citation type="journal article" date="2019" name="Int. J. Syst. Evol. Microbiol.">
        <title>The Global Catalogue of Microorganisms (GCM) 10K type strain sequencing project: providing services to taxonomists for standard genome sequencing and annotation.</title>
        <authorList>
            <consortium name="The Broad Institute Genomics Platform"/>
            <consortium name="The Broad Institute Genome Sequencing Center for Infectious Disease"/>
            <person name="Wu L."/>
            <person name="Ma J."/>
        </authorList>
    </citation>
    <scope>NUCLEOTIDE SEQUENCE [LARGE SCALE GENOMIC DNA]</scope>
    <source>
        <strain evidence="12">NBRC 111756</strain>
    </source>
</reference>
<evidence type="ECO:0000256" key="5">
    <source>
        <dbReference type="ARBA" id="ARBA00022605"/>
    </source>
</evidence>
<dbReference type="Proteomes" id="UP001596422">
    <property type="component" value="Unassembled WGS sequence"/>
</dbReference>
<keyword evidence="5" id="KW-0028">Amino-acid biosynthesis</keyword>
<dbReference type="Gene3D" id="3.30.70.360">
    <property type="match status" value="1"/>
</dbReference>
<dbReference type="Pfam" id="PF01546">
    <property type="entry name" value="Peptidase_M20"/>
    <property type="match status" value="1"/>
</dbReference>
<dbReference type="GO" id="GO:0008777">
    <property type="term" value="F:acetylornithine deacetylase activity"/>
    <property type="evidence" value="ECO:0007669"/>
    <property type="project" value="UniProtKB-EC"/>
</dbReference>